<accession>A0A6B1DCM7</accession>
<evidence type="ECO:0000313" key="2">
    <source>
        <dbReference type="EMBL" id="MYC96807.1"/>
    </source>
</evidence>
<feature type="region of interest" description="Disordered" evidence="1">
    <location>
        <begin position="1"/>
        <end position="32"/>
    </location>
</feature>
<reference evidence="2" key="1">
    <citation type="submission" date="2019-09" db="EMBL/GenBank/DDBJ databases">
        <title>Characterisation of the sponge microbiome using genome-centric metagenomics.</title>
        <authorList>
            <person name="Engelberts J.P."/>
            <person name="Robbins S.J."/>
            <person name="De Goeij J.M."/>
            <person name="Aranda M."/>
            <person name="Bell S.C."/>
            <person name="Webster N.S."/>
        </authorList>
    </citation>
    <scope>NUCLEOTIDE SEQUENCE</scope>
    <source>
        <strain evidence="2">SB0661_bin_32</strain>
    </source>
</reference>
<protein>
    <submittedName>
        <fullName evidence="2">Uncharacterized protein</fullName>
    </submittedName>
</protein>
<proteinExistence type="predicted"/>
<gene>
    <name evidence="2" type="ORF">F4X14_17715</name>
</gene>
<evidence type="ECO:0000256" key="1">
    <source>
        <dbReference type="SAM" id="MobiDB-lite"/>
    </source>
</evidence>
<organism evidence="2">
    <name type="scientific">Caldilineaceae bacterium SB0661_bin_32</name>
    <dbReference type="NCBI Taxonomy" id="2605255"/>
    <lineage>
        <taxon>Bacteria</taxon>
        <taxon>Bacillati</taxon>
        <taxon>Chloroflexota</taxon>
        <taxon>Caldilineae</taxon>
        <taxon>Caldilineales</taxon>
        <taxon>Caldilineaceae</taxon>
    </lineage>
</organism>
<dbReference type="EMBL" id="VXMH01000096">
    <property type="protein sequence ID" value="MYC96807.1"/>
    <property type="molecule type" value="Genomic_DNA"/>
</dbReference>
<name>A0A6B1DCM7_9CHLR</name>
<dbReference type="AlphaFoldDB" id="A0A6B1DCM7"/>
<sequence>MNPTLPGPNGEKNTDRMTGQNGTQEELHIESRPFTGKMQKLPQIEFELSAEQFALMGFPRLQQGLPLTAVLDGGVLLPEPGPDPWYAVRKEPLLPRFARIGPALYAFAGQIVEADIQYGSAQMAVIVVDCGFVTLRVACAPNEDGVLPEGTWETRYAAGFAPVQAIVEESFSSPVGRTVDLSMWGFRRLLLSPNDSAFGAWHTSSEIPPAPFTCDRLLIQARVHRQGI</sequence>
<comment type="caution">
    <text evidence="2">The sequence shown here is derived from an EMBL/GenBank/DDBJ whole genome shotgun (WGS) entry which is preliminary data.</text>
</comment>